<protein>
    <recommendedName>
        <fullName evidence="4">Restriction endonuclease</fullName>
    </recommendedName>
</protein>
<reference evidence="2 3" key="1">
    <citation type="submission" date="2022-06" db="EMBL/GenBank/DDBJ databases">
        <title>Sequencing the genomes of 1000 actinobacteria strains.</title>
        <authorList>
            <person name="Klenk H.-P."/>
        </authorList>
    </citation>
    <scope>NUCLEOTIDE SEQUENCE [LARGE SCALE GENOMIC DNA]</scope>
    <source>
        <strain evidence="2 3">DSM 41656</strain>
    </source>
</reference>
<dbReference type="EMBL" id="JAMZDX010000008">
    <property type="protein sequence ID" value="MCP2314283.1"/>
    <property type="molecule type" value="Genomic_DNA"/>
</dbReference>
<proteinExistence type="predicted"/>
<name>A0ABT1JA84_9ACTN</name>
<comment type="caution">
    <text evidence="2">The sequence shown here is derived from an EMBL/GenBank/DDBJ whole genome shotgun (WGS) entry which is preliminary data.</text>
</comment>
<organism evidence="2 3">
    <name type="scientific">Kitasatospora paracochleata</name>
    <dbReference type="NCBI Taxonomy" id="58354"/>
    <lineage>
        <taxon>Bacteria</taxon>
        <taxon>Bacillati</taxon>
        <taxon>Actinomycetota</taxon>
        <taxon>Actinomycetes</taxon>
        <taxon>Kitasatosporales</taxon>
        <taxon>Streptomycetaceae</taxon>
        <taxon>Kitasatospora</taxon>
    </lineage>
</organism>
<gene>
    <name evidence="2" type="ORF">FHR36_007482</name>
</gene>
<dbReference type="RefSeq" id="WP_253804600.1">
    <property type="nucleotide sequence ID" value="NZ_BAAAUB010000114.1"/>
</dbReference>
<evidence type="ECO:0000256" key="1">
    <source>
        <dbReference type="SAM" id="MobiDB-lite"/>
    </source>
</evidence>
<evidence type="ECO:0000313" key="2">
    <source>
        <dbReference type="EMBL" id="MCP2314283.1"/>
    </source>
</evidence>
<dbReference type="Proteomes" id="UP001206483">
    <property type="component" value="Unassembled WGS sequence"/>
</dbReference>
<evidence type="ECO:0000313" key="3">
    <source>
        <dbReference type="Proteomes" id="UP001206483"/>
    </source>
</evidence>
<accession>A0ABT1JA84</accession>
<keyword evidence="3" id="KW-1185">Reference proteome</keyword>
<sequence>MQYSDLVAPPVGVYRNEREMADSVLDVLAADFHIEREVPGRYPTGEAVRIDAVLRPIDPTGGFDAQPILGVEFKFPENIDGMAEFGAQIAQAADYAHCTFRDYGRLAVFLCPSPVSQLIAQTDATITSRNRMLPQWRAHLTAVNEHLSSPRTPQQLEADAVRYALDAAHRRLARDASARADGHRDDAHRERSRLNQQATFVTRLLGQLGVGELMPHRYRGWTLLRCGEPVWSQTGGPVRRSGTLTPKVGNR</sequence>
<feature type="region of interest" description="Disordered" evidence="1">
    <location>
        <begin position="174"/>
        <end position="193"/>
    </location>
</feature>
<evidence type="ECO:0008006" key="4">
    <source>
        <dbReference type="Google" id="ProtNLM"/>
    </source>
</evidence>